<protein>
    <submittedName>
        <fullName evidence="1">Uncharacterized protein</fullName>
    </submittedName>
</protein>
<dbReference type="AlphaFoldDB" id="A0A0A9EUR8"/>
<reference evidence="1" key="1">
    <citation type="submission" date="2014-09" db="EMBL/GenBank/DDBJ databases">
        <authorList>
            <person name="Magalhaes I.L.F."/>
            <person name="Oliveira U."/>
            <person name="Santos F.R."/>
            <person name="Vidigal T.H.D.A."/>
            <person name="Brescovit A.D."/>
            <person name="Santos A.J."/>
        </authorList>
    </citation>
    <scope>NUCLEOTIDE SEQUENCE</scope>
    <source>
        <tissue evidence="1">Shoot tissue taken approximately 20 cm above the soil surface</tissue>
    </source>
</reference>
<evidence type="ECO:0000313" key="1">
    <source>
        <dbReference type="EMBL" id="JAE04485.1"/>
    </source>
</evidence>
<organism evidence="1">
    <name type="scientific">Arundo donax</name>
    <name type="common">Giant reed</name>
    <name type="synonym">Donax arundinaceus</name>
    <dbReference type="NCBI Taxonomy" id="35708"/>
    <lineage>
        <taxon>Eukaryota</taxon>
        <taxon>Viridiplantae</taxon>
        <taxon>Streptophyta</taxon>
        <taxon>Embryophyta</taxon>
        <taxon>Tracheophyta</taxon>
        <taxon>Spermatophyta</taxon>
        <taxon>Magnoliopsida</taxon>
        <taxon>Liliopsida</taxon>
        <taxon>Poales</taxon>
        <taxon>Poaceae</taxon>
        <taxon>PACMAD clade</taxon>
        <taxon>Arundinoideae</taxon>
        <taxon>Arundineae</taxon>
        <taxon>Arundo</taxon>
    </lineage>
</organism>
<proteinExistence type="predicted"/>
<name>A0A0A9EUR8_ARUDO</name>
<sequence>MLLKILLHHLIVMAMGRIQHPLQLVIMEFLLLWLGMTLEMQVAWLLVHTLLSIKLFTKALEVSLLMLWLQ</sequence>
<dbReference type="EMBL" id="GBRH01193411">
    <property type="protein sequence ID" value="JAE04485.1"/>
    <property type="molecule type" value="Transcribed_RNA"/>
</dbReference>
<accession>A0A0A9EUR8</accession>
<reference evidence="1" key="2">
    <citation type="journal article" date="2015" name="Data Brief">
        <title>Shoot transcriptome of the giant reed, Arundo donax.</title>
        <authorList>
            <person name="Barrero R.A."/>
            <person name="Guerrero F.D."/>
            <person name="Moolhuijzen P."/>
            <person name="Goolsby J.A."/>
            <person name="Tidwell J."/>
            <person name="Bellgard S.E."/>
            <person name="Bellgard M.I."/>
        </authorList>
    </citation>
    <scope>NUCLEOTIDE SEQUENCE</scope>
    <source>
        <tissue evidence="1">Shoot tissue taken approximately 20 cm above the soil surface</tissue>
    </source>
</reference>